<dbReference type="PROSITE" id="PS51257">
    <property type="entry name" value="PROKAR_LIPOPROTEIN"/>
    <property type="match status" value="1"/>
</dbReference>
<dbReference type="GO" id="GO:0052689">
    <property type="term" value="F:carboxylic ester hydrolase activity"/>
    <property type="evidence" value="ECO:0007669"/>
    <property type="project" value="UniProtKB-KW"/>
</dbReference>
<dbReference type="PANTHER" id="PTHR33938:SF15">
    <property type="entry name" value="FERULOYL ESTERASE B-RELATED"/>
    <property type="match status" value="1"/>
</dbReference>
<sequence length="581" mass="61877">MKRHRQLLVGATTALSGCVALGTSPAMATACTNLRSLQLQHTVINSADDNTTGTFVPPGASPITGLPAFCRVTATVIPSSDSSIKIEVWLPETTWNGRFLGTGGGGFQGTITYNELAIGIQGGFAATNSDLGTGSSGCNPLFCGSAGNMGNPLAIEFGDPTAPSTGLFGHPERIKDFGYRAIHLMTERGKEIVSAFYGHRSQRAYFAGCSTGGQNALMEAQRFPNDYDGILAGAAAFNRTHLHMAGLYGWQNTHASPGRFIQAGQMTLINQAVLKQCVGQDGGAKTDQFLTDPRDCHFDPKVLLCTGGNAPPACLTSDQVTTMQRYYAGTIDPVNGQLVNPGSERGNETDDILALGLAFQERLPEPAFDGLFYWVFGPSFGYPASPTNFANFDFHRDIDKVDDQLAAVLNATSTDLGEFRGHGGKLLMYHGWADPLIPSQSSINYFLALVGNEGPGFQQGLQPVGFFDHGNGNPALRRTQSYARLFMVPGLYHCSGGPGPNTFDALTPLVKWVEAGVAPETILATKFVADTPPAVQMTRPLCVFPKVAKYNGSGDTNNAASFTCVTDENDFNQKPAPKYGP</sequence>
<feature type="signal peptide" evidence="8">
    <location>
        <begin position="1"/>
        <end position="28"/>
    </location>
</feature>
<keyword evidence="6" id="KW-0106">Calcium</keyword>
<evidence type="ECO:0000256" key="1">
    <source>
        <dbReference type="ARBA" id="ARBA00006249"/>
    </source>
</evidence>
<dbReference type="InterPro" id="IPR029058">
    <property type="entry name" value="AB_hydrolase_fold"/>
</dbReference>
<dbReference type="Proteomes" id="UP000324853">
    <property type="component" value="Unassembled WGS sequence"/>
</dbReference>
<name>A0A5S4WVN5_9BRAD</name>
<keyword evidence="4 8" id="KW-0732">Signal</keyword>
<evidence type="ECO:0000313" key="10">
    <source>
        <dbReference type="Proteomes" id="UP000324853"/>
    </source>
</evidence>
<reference evidence="9 10" key="1">
    <citation type="submission" date="2019-08" db="EMBL/GenBank/DDBJ databases">
        <title>Bradyrhizobium hipponensis sp. nov., a rhizobium isolated from a Lupinus angustifolius root nodule in Tunisia.</title>
        <authorList>
            <person name="Off K."/>
            <person name="Rejili M."/>
            <person name="Mars M."/>
            <person name="Brachmann A."/>
            <person name="Marin M."/>
        </authorList>
    </citation>
    <scope>NUCLEOTIDE SEQUENCE [LARGE SCALE GENOMIC DNA]</scope>
    <source>
        <strain evidence="9 10">CTAW11</strain>
    </source>
</reference>
<keyword evidence="5 9" id="KW-0378">Hydrolase</keyword>
<dbReference type="Pfam" id="PF07519">
    <property type="entry name" value="Tannase"/>
    <property type="match status" value="1"/>
</dbReference>
<keyword evidence="7" id="KW-1015">Disulfide bond</keyword>
<dbReference type="InterPro" id="IPR011118">
    <property type="entry name" value="Tannase/feruloyl_esterase"/>
</dbReference>
<evidence type="ECO:0000256" key="5">
    <source>
        <dbReference type="ARBA" id="ARBA00022801"/>
    </source>
</evidence>
<evidence type="ECO:0000256" key="6">
    <source>
        <dbReference type="ARBA" id="ARBA00022837"/>
    </source>
</evidence>
<organism evidence="9 10">
    <name type="scientific">Bradyrhizobium cytisi</name>
    <dbReference type="NCBI Taxonomy" id="515489"/>
    <lineage>
        <taxon>Bacteria</taxon>
        <taxon>Pseudomonadati</taxon>
        <taxon>Pseudomonadota</taxon>
        <taxon>Alphaproteobacteria</taxon>
        <taxon>Hyphomicrobiales</taxon>
        <taxon>Nitrobacteraceae</taxon>
        <taxon>Bradyrhizobium</taxon>
    </lineage>
</organism>
<keyword evidence="10" id="KW-1185">Reference proteome</keyword>
<proteinExistence type="inferred from homology"/>
<accession>A0A5S4WVN5</accession>
<dbReference type="SUPFAM" id="SSF53474">
    <property type="entry name" value="alpha/beta-Hydrolases"/>
    <property type="match status" value="1"/>
</dbReference>
<gene>
    <name evidence="9" type="ORF">FXB38_15290</name>
</gene>
<dbReference type="OrthoDB" id="7197884at2"/>
<comment type="similarity">
    <text evidence="1">Belongs to the tannase family.</text>
</comment>
<dbReference type="AlphaFoldDB" id="A0A5S4WVN5"/>
<keyword evidence="2" id="KW-0719">Serine esterase</keyword>
<evidence type="ECO:0000256" key="7">
    <source>
        <dbReference type="ARBA" id="ARBA00023157"/>
    </source>
</evidence>
<dbReference type="EMBL" id="VSSR01000023">
    <property type="protein sequence ID" value="TYL84218.1"/>
    <property type="molecule type" value="Genomic_DNA"/>
</dbReference>
<keyword evidence="3" id="KW-0479">Metal-binding</keyword>
<dbReference type="GO" id="GO:0046872">
    <property type="term" value="F:metal ion binding"/>
    <property type="evidence" value="ECO:0007669"/>
    <property type="project" value="UniProtKB-KW"/>
</dbReference>
<evidence type="ECO:0000256" key="4">
    <source>
        <dbReference type="ARBA" id="ARBA00022729"/>
    </source>
</evidence>
<evidence type="ECO:0000256" key="8">
    <source>
        <dbReference type="SAM" id="SignalP"/>
    </source>
</evidence>
<feature type="chain" id="PRO_5024282888" evidence="8">
    <location>
        <begin position="29"/>
        <end position="581"/>
    </location>
</feature>
<dbReference type="PANTHER" id="PTHR33938">
    <property type="entry name" value="FERULOYL ESTERASE B-RELATED"/>
    <property type="match status" value="1"/>
</dbReference>
<comment type="caution">
    <text evidence="9">The sequence shown here is derived from an EMBL/GenBank/DDBJ whole genome shotgun (WGS) entry which is preliminary data.</text>
</comment>
<evidence type="ECO:0000313" key="9">
    <source>
        <dbReference type="EMBL" id="TYL84218.1"/>
    </source>
</evidence>
<evidence type="ECO:0000256" key="2">
    <source>
        <dbReference type="ARBA" id="ARBA00022487"/>
    </source>
</evidence>
<dbReference type="RefSeq" id="WP_148751692.1">
    <property type="nucleotide sequence ID" value="NZ_VSSR01000023.1"/>
</dbReference>
<evidence type="ECO:0000256" key="3">
    <source>
        <dbReference type="ARBA" id="ARBA00022723"/>
    </source>
</evidence>
<protein>
    <submittedName>
        <fullName evidence="9">Tannase/feruloyl esterase family alpha/beta hydrolase</fullName>
    </submittedName>
</protein>